<evidence type="ECO:0000256" key="2">
    <source>
        <dbReference type="ARBA" id="ARBA00009881"/>
    </source>
</evidence>
<keyword evidence="3" id="KW-0216">Detoxification</keyword>
<evidence type="ECO:0000256" key="9">
    <source>
        <dbReference type="ARBA" id="ARBA00049401"/>
    </source>
</evidence>
<dbReference type="PANTHER" id="PTHR42747:SF3">
    <property type="entry name" value="NITRONATE MONOOXYGENASE-RELATED"/>
    <property type="match status" value="1"/>
</dbReference>
<accession>A0ABW4MY47</accession>
<protein>
    <recommendedName>
        <fullName evidence="8">Propionate 3-nitronate monooxygenase</fullName>
    </recommendedName>
</protein>
<evidence type="ECO:0000256" key="7">
    <source>
        <dbReference type="ARBA" id="ARBA00023033"/>
    </source>
</evidence>
<feature type="region of interest" description="Disordered" evidence="10">
    <location>
        <begin position="351"/>
        <end position="373"/>
    </location>
</feature>
<dbReference type="EMBL" id="JBHUEY010000001">
    <property type="protein sequence ID" value="MFD1782124.1"/>
    <property type="molecule type" value="Genomic_DNA"/>
</dbReference>
<evidence type="ECO:0000313" key="11">
    <source>
        <dbReference type="EMBL" id="MFD1782124.1"/>
    </source>
</evidence>
<evidence type="ECO:0000256" key="6">
    <source>
        <dbReference type="ARBA" id="ARBA00023002"/>
    </source>
</evidence>
<evidence type="ECO:0000256" key="1">
    <source>
        <dbReference type="ARBA" id="ARBA00001917"/>
    </source>
</evidence>
<keyword evidence="7" id="KW-0503">Monooxygenase</keyword>
<sequence length="373" mass="38388">MSLKDMLDSLPIAIVQAPMAGSSPPQMAQAVREAGGLGFLALAMTPPDEIEGQVEAFRGRSAAPFGVNLQMAPEVSPDPAEVETAIARLKPWYEAVGAEPPSPPNRYSLDFKAQLAALTRAAPPVASFTFGVLSRAEVAALKEAGTYVVGTATTVAEARAWAEAGADGIWAQGLEAGGHRGTFLKPVEESLVGTLALVATIRAAVDLPVIAAGGIMDGRGVAAVLALGASAAGMGSAFLLAEESLMGPVWRKAVSEAGDDPTALTRAFTGRHARGVENRFMREMKAVEDEVPAYPVQYRLSQPLRAAAEKAGDPGAMPLWAGQGIGLARTGGAGALVKQWWNEARQAAAEVSARTRGGPGGVAAIETDPEAGC</sequence>
<evidence type="ECO:0000313" key="12">
    <source>
        <dbReference type="Proteomes" id="UP001597237"/>
    </source>
</evidence>
<dbReference type="PANTHER" id="PTHR42747">
    <property type="entry name" value="NITRONATE MONOOXYGENASE-RELATED"/>
    <property type="match status" value="1"/>
</dbReference>
<evidence type="ECO:0000256" key="10">
    <source>
        <dbReference type="SAM" id="MobiDB-lite"/>
    </source>
</evidence>
<dbReference type="InterPro" id="IPR004136">
    <property type="entry name" value="NMO"/>
</dbReference>
<comment type="caution">
    <text evidence="11">The sequence shown here is derived from an EMBL/GenBank/DDBJ whole genome shotgun (WGS) entry which is preliminary data.</text>
</comment>
<keyword evidence="12" id="KW-1185">Reference proteome</keyword>
<proteinExistence type="inferred from homology"/>
<dbReference type="InterPro" id="IPR013785">
    <property type="entry name" value="Aldolase_TIM"/>
</dbReference>
<comment type="similarity">
    <text evidence="2">Belongs to the nitronate monooxygenase family. NMO class I subfamily.</text>
</comment>
<dbReference type="Pfam" id="PF03060">
    <property type="entry name" value="NMO"/>
    <property type="match status" value="1"/>
</dbReference>
<keyword evidence="4" id="KW-0285">Flavoprotein</keyword>
<dbReference type="RefSeq" id="WP_377281048.1">
    <property type="nucleotide sequence ID" value="NZ_JBHRSI010000003.1"/>
</dbReference>
<evidence type="ECO:0000256" key="8">
    <source>
        <dbReference type="ARBA" id="ARBA00031155"/>
    </source>
</evidence>
<gene>
    <name evidence="11" type="ORF">ACFSC0_01865</name>
</gene>
<dbReference type="GO" id="GO:0016491">
    <property type="term" value="F:oxidoreductase activity"/>
    <property type="evidence" value="ECO:0007669"/>
    <property type="project" value="UniProtKB-KW"/>
</dbReference>
<comment type="cofactor">
    <cofactor evidence="1">
        <name>FMN</name>
        <dbReference type="ChEBI" id="CHEBI:58210"/>
    </cofactor>
</comment>
<dbReference type="SUPFAM" id="SSF51412">
    <property type="entry name" value="Inosine monophosphate dehydrogenase (IMPDH)"/>
    <property type="match status" value="1"/>
</dbReference>
<dbReference type="Gene3D" id="3.20.20.70">
    <property type="entry name" value="Aldolase class I"/>
    <property type="match status" value="1"/>
</dbReference>
<keyword evidence="6 11" id="KW-0560">Oxidoreductase</keyword>
<comment type="catalytic activity">
    <reaction evidence="9">
        <text>3 propionate 3-nitronate + 3 O2 + H2O = 3 3-oxopropanoate + 2 nitrate + nitrite + H2O2 + 3 H(+)</text>
        <dbReference type="Rhea" id="RHEA:57332"/>
        <dbReference type="ChEBI" id="CHEBI:15377"/>
        <dbReference type="ChEBI" id="CHEBI:15378"/>
        <dbReference type="ChEBI" id="CHEBI:15379"/>
        <dbReference type="ChEBI" id="CHEBI:16240"/>
        <dbReference type="ChEBI" id="CHEBI:16301"/>
        <dbReference type="ChEBI" id="CHEBI:17632"/>
        <dbReference type="ChEBI" id="CHEBI:33190"/>
        <dbReference type="ChEBI" id="CHEBI:136067"/>
    </reaction>
</comment>
<evidence type="ECO:0000256" key="3">
    <source>
        <dbReference type="ARBA" id="ARBA00022575"/>
    </source>
</evidence>
<evidence type="ECO:0000256" key="4">
    <source>
        <dbReference type="ARBA" id="ARBA00022630"/>
    </source>
</evidence>
<name>A0ABW4MY47_9CAUL</name>
<keyword evidence="5" id="KW-0288">FMN</keyword>
<dbReference type="Proteomes" id="UP001597237">
    <property type="component" value="Unassembled WGS sequence"/>
</dbReference>
<reference evidence="12" key="1">
    <citation type="journal article" date="2019" name="Int. J. Syst. Evol. Microbiol.">
        <title>The Global Catalogue of Microorganisms (GCM) 10K type strain sequencing project: providing services to taxonomists for standard genome sequencing and annotation.</title>
        <authorList>
            <consortium name="The Broad Institute Genomics Platform"/>
            <consortium name="The Broad Institute Genome Sequencing Center for Infectious Disease"/>
            <person name="Wu L."/>
            <person name="Ma J."/>
        </authorList>
    </citation>
    <scope>NUCLEOTIDE SEQUENCE [LARGE SCALE GENOMIC DNA]</scope>
    <source>
        <strain evidence="12">DFY28</strain>
    </source>
</reference>
<dbReference type="CDD" id="cd04730">
    <property type="entry name" value="NPD_like"/>
    <property type="match status" value="1"/>
</dbReference>
<evidence type="ECO:0000256" key="5">
    <source>
        <dbReference type="ARBA" id="ARBA00022643"/>
    </source>
</evidence>
<organism evidence="11 12">
    <name type="scientific">Phenylobacterium terrae</name>
    <dbReference type="NCBI Taxonomy" id="2665495"/>
    <lineage>
        <taxon>Bacteria</taxon>
        <taxon>Pseudomonadati</taxon>
        <taxon>Pseudomonadota</taxon>
        <taxon>Alphaproteobacteria</taxon>
        <taxon>Caulobacterales</taxon>
        <taxon>Caulobacteraceae</taxon>
        <taxon>Phenylobacterium</taxon>
    </lineage>
</organism>